<gene>
    <name evidence="1" type="ORF">PHYPSEUDO_004879</name>
</gene>
<evidence type="ECO:0000313" key="1">
    <source>
        <dbReference type="EMBL" id="KAG7382398.1"/>
    </source>
</evidence>
<dbReference type="Proteomes" id="UP000694044">
    <property type="component" value="Unassembled WGS sequence"/>
</dbReference>
<dbReference type="EMBL" id="JAGDFM010000209">
    <property type="protein sequence ID" value="KAG7382398.1"/>
    <property type="molecule type" value="Genomic_DNA"/>
</dbReference>
<sequence length="281" mass="30219">MSAASASDVLVENAQNWFLDNFLEGETQLVGGPNTVLEALESSLQICGGLPSLVTRSSTVEPNGACPEMFTGLNASCTCLSGLDSSDEAWEFRIRTKGSDDNSRAYPATQATTDTLMVDAIQTLYVPHALQKLSITGIGASPLSLAFVPEYRNQAGHELPIARSLDSTSSLATIEVINIDMFTTVTSVSSFMPPTATSVTLRNCNITSFGFEFTSGLNNLTQLDLSSNNMVAAYAGTGNQILADRCSLTFCELEEYNLSYNKLTEFPTTPLNVKTLRKLYA</sequence>
<accession>A0A8T1VQ80</accession>
<comment type="caution">
    <text evidence="1">The sequence shown here is derived from an EMBL/GenBank/DDBJ whole genome shotgun (WGS) entry which is preliminary data.</text>
</comment>
<dbReference type="AlphaFoldDB" id="A0A8T1VQ80"/>
<name>A0A8T1VQ80_9STRA</name>
<reference evidence="1" key="1">
    <citation type="submission" date="2021-02" db="EMBL/GenBank/DDBJ databases">
        <authorList>
            <person name="Palmer J.M."/>
        </authorList>
    </citation>
    <scope>NUCLEOTIDE SEQUENCE</scope>
    <source>
        <strain evidence="1">SCRP734</strain>
    </source>
</reference>
<evidence type="ECO:0000313" key="2">
    <source>
        <dbReference type="Proteomes" id="UP000694044"/>
    </source>
</evidence>
<protein>
    <recommendedName>
        <fullName evidence="3">TKL protein kinase</fullName>
    </recommendedName>
</protein>
<proteinExistence type="predicted"/>
<keyword evidence="2" id="KW-1185">Reference proteome</keyword>
<organism evidence="1 2">
    <name type="scientific">Phytophthora pseudosyringae</name>
    <dbReference type="NCBI Taxonomy" id="221518"/>
    <lineage>
        <taxon>Eukaryota</taxon>
        <taxon>Sar</taxon>
        <taxon>Stramenopiles</taxon>
        <taxon>Oomycota</taxon>
        <taxon>Peronosporomycetes</taxon>
        <taxon>Peronosporales</taxon>
        <taxon>Peronosporaceae</taxon>
        <taxon>Phytophthora</taxon>
    </lineage>
</organism>
<dbReference type="OrthoDB" id="1416801at2759"/>
<evidence type="ECO:0008006" key="3">
    <source>
        <dbReference type="Google" id="ProtNLM"/>
    </source>
</evidence>